<dbReference type="PANTHER" id="PTHR24198">
    <property type="entry name" value="ANKYRIN REPEAT AND PROTEIN KINASE DOMAIN-CONTAINING PROTEIN"/>
    <property type="match status" value="1"/>
</dbReference>
<feature type="repeat" description="ANK" evidence="3">
    <location>
        <begin position="947"/>
        <end position="979"/>
    </location>
</feature>
<dbReference type="InterPro" id="IPR027417">
    <property type="entry name" value="P-loop_NTPase"/>
</dbReference>
<accession>A0AAV9SWD0</accession>
<gene>
    <name evidence="6" type="ORF">QIS74_12117</name>
</gene>
<dbReference type="InterPro" id="IPR056884">
    <property type="entry name" value="NPHP3-like_N"/>
</dbReference>
<feature type="repeat" description="ANK" evidence="3">
    <location>
        <begin position="686"/>
        <end position="715"/>
    </location>
</feature>
<feature type="repeat" description="ANK" evidence="3">
    <location>
        <begin position="881"/>
        <end position="913"/>
    </location>
</feature>
<dbReference type="Pfam" id="PF00106">
    <property type="entry name" value="adh_short"/>
    <property type="match status" value="1"/>
</dbReference>
<feature type="repeat" description="ANK" evidence="3">
    <location>
        <begin position="848"/>
        <end position="880"/>
    </location>
</feature>
<proteinExistence type="predicted"/>
<dbReference type="SMART" id="SM00248">
    <property type="entry name" value="ANK"/>
    <property type="match status" value="21"/>
</dbReference>
<dbReference type="GO" id="GO:0004190">
    <property type="term" value="F:aspartic-type endopeptidase activity"/>
    <property type="evidence" value="ECO:0007669"/>
    <property type="project" value="InterPro"/>
</dbReference>
<feature type="repeat" description="ANK" evidence="3">
    <location>
        <begin position="914"/>
        <end position="946"/>
    </location>
</feature>
<feature type="domain" description="Peptidase A2" evidence="5">
    <location>
        <begin position="898"/>
        <end position="916"/>
    </location>
</feature>
<dbReference type="Pfam" id="PF13637">
    <property type="entry name" value="Ank_4"/>
    <property type="match status" value="3"/>
</dbReference>
<dbReference type="Pfam" id="PF12796">
    <property type="entry name" value="Ank_2"/>
    <property type="match status" value="6"/>
</dbReference>
<evidence type="ECO:0000313" key="6">
    <source>
        <dbReference type="EMBL" id="KAK6208599.1"/>
    </source>
</evidence>
<dbReference type="SUPFAM" id="SSF52540">
    <property type="entry name" value="P-loop containing nucleoside triphosphate hydrolases"/>
    <property type="match status" value="1"/>
</dbReference>
<dbReference type="InterPro" id="IPR002110">
    <property type="entry name" value="Ankyrin_rpt"/>
</dbReference>
<evidence type="ECO:0000256" key="1">
    <source>
        <dbReference type="ARBA" id="ARBA00022737"/>
    </source>
</evidence>
<feature type="compositionally biased region" description="Polar residues" evidence="4">
    <location>
        <begin position="1421"/>
        <end position="1430"/>
    </location>
</feature>
<dbReference type="InterPro" id="IPR036770">
    <property type="entry name" value="Ankyrin_rpt-contain_sf"/>
</dbReference>
<evidence type="ECO:0000313" key="7">
    <source>
        <dbReference type="Proteomes" id="UP001327957"/>
    </source>
</evidence>
<dbReference type="InterPro" id="IPR001995">
    <property type="entry name" value="Peptidase_A2_cat"/>
</dbReference>
<dbReference type="SUPFAM" id="SSF53167">
    <property type="entry name" value="Purine and uridine phosphorylases"/>
    <property type="match status" value="1"/>
</dbReference>
<feature type="repeat" description="ANK" evidence="3">
    <location>
        <begin position="716"/>
        <end position="748"/>
    </location>
</feature>
<dbReference type="PROSITE" id="PS50297">
    <property type="entry name" value="ANK_REP_REGION"/>
    <property type="match status" value="17"/>
</dbReference>
<feature type="repeat" description="ANK" evidence="3">
    <location>
        <begin position="1198"/>
        <end position="1222"/>
    </location>
</feature>
<name>A0AAV9SWD0_9PEZI</name>
<evidence type="ECO:0000256" key="4">
    <source>
        <dbReference type="SAM" id="MobiDB-lite"/>
    </source>
</evidence>
<feature type="repeat" description="ANK" evidence="3">
    <location>
        <begin position="1060"/>
        <end position="1084"/>
    </location>
</feature>
<dbReference type="Gene3D" id="3.40.50.720">
    <property type="entry name" value="NAD(P)-binding Rossmann-like Domain"/>
    <property type="match status" value="1"/>
</dbReference>
<dbReference type="GO" id="GO:0006508">
    <property type="term" value="P:proteolysis"/>
    <property type="evidence" value="ECO:0007669"/>
    <property type="project" value="InterPro"/>
</dbReference>
<feature type="repeat" description="ANK" evidence="3">
    <location>
        <begin position="815"/>
        <end position="847"/>
    </location>
</feature>
<dbReference type="PRINTS" id="PR01415">
    <property type="entry name" value="ANKYRIN"/>
</dbReference>
<organism evidence="6 7">
    <name type="scientific">Colletotrichum tabaci</name>
    <dbReference type="NCBI Taxonomy" id="1209068"/>
    <lineage>
        <taxon>Eukaryota</taxon>
        <taxon>Fungi</taxon>
        <taxon>Dikarya</taxon>
        <taxon>Ascomycota</taxon>
        <taxon>Pezizomycotina</taxon>
        <taxon>Sordariomycetes</taxon>
        <taxon>Hypocreomycetidae</taxon>
        <taxon>Glomerellales</taxon>
        <taxon>Glomerellaceae</taxon>
        <taxon>Colletotrichum</taxon>
        <taxon>Colletotrichum destructivum species complex</taxon>
    </lineage>
</organism>
<dbReference type="PROSITE" id="PS50088">
    <property type="entry name" value="ANK_REPEAT"/>
    <property type="match status" value="18"/>
</dbReference>
<dbReference type="PROSITE" id="PS50175">
    <property type="entry name" value="ASP_PROT_RETROV"/>
    <property type="match status" value="2"/>
</dbReference>
<feature type="repeat" description="ANK" evidence="3">
    <location>
        <begin position="785"/>
        <end position="814"/>
    </location>
</feature>
<dbReference type="Pfam" id="PF24883">
    <property type="entry name" value="NPHP3_N"/>
    <property type="match status" value="1"/>
</dbReference>
<dbReference type="Proteomes" id="UP001327957">
    <property type="component" value="Unassembled WGS sequence"/>
</dbReference>
<dbReference type="GO" id="GO:0009116">
    <property type="term" value="P:nucleoside metabolic process"/>
    <property type="evidence" value="ECO:0007669"/>
    <property type="project" value="InterPro"/>
</dbReference>
<feature type="repeat" description="ANK" evidence="3">
    <location>
        <begin position="980"/>
        <end position="1012"/>
    </location>
</feature>
<feature type="repeat" description="ANK" evidence="3">
    <location>
        <begin position="650"/>
        <end position="682"/>
    </location>
</feature>
<feature type="repeat" description="ANK" evidence="3">
    <location>
        <begin position="620"/>
        <end position="649"/>
    </location>
</feature>
<feature type="repeat" description="ANK" evidence="3">
    <location>
        <begin position="1094"/>
        <end position="1118"/>
    </location>
</feature>
<dbReference type="Gene3D" id="3.40.50.1580">
    <property type="entry name" value="Nucleoside phosphorylase domain"/>
    <property type="match status" value="1"/>
</dbReference>
<sequence>MTSLQRLPGPQMYTIGWITALDKELTAAQAVLDEEHQKPENFRKHPKDTNSYVWGRIGDHNVVIASLAAGKYGTVSAATTAWSMISSLPHLRFGLMVGIGAGIPKLADNTDIRLGDVVVSQPTGTSPGVVQYDVGKLENDGQFRRVGSLAPPPEVLLKGLAALKAKRRLKGPQIRSILDDMLQRYPLLAEAEPDDAAYVYQGAHNDRLFEASSIHVQRPNRQTTVPSTRAVPHDIIHYGVIASGTSVIKDGISRDEIAQRLGDKCICFEMEAAGLMDNFPCLVIRGICDYADTHKNDRWQNYSAATAAAFAKELLQVIDSEDVESASRIDEIMEKLCEDVSQIHSTTNHMQQSLHFREVMEWLAPPDPSTNNNKALQQRHEGTGQWFLESDEYFKWKTTPKSSLWLHGIPGCGKTILSSTVIKDLSNTKSYSQRLLYFYFDFTDTSKQSLEKAIRSLIAQLYRKSHDVQTHLDSLYSSCKSDSQQPSIELLSSTFEGMAQQIGEVWIVLDALDECQARTGLRNEGLLHWIESVLNSSQVNAHLLVTSRPEHDIKSALERYVDDQIILQSDLVTEDIHVNAQGGSYGNALQAASYKGNKEVIQMLLNKGADVNAQGGIYGNALQAASYKGNKEVIQMLLNKGADVNAQGGGYSNALQAASLGGYKEVIQMLLDKGADVNAQGGIYGNALQAASYEGNKEVIQMLLDKGADVNAQGGSYGNALQAASYEGNKEVIQMLLDKGADVNAQGGSYGNALQATSYKCNKEVIQMLLNKGADVNAQGGIYGNALQAASYKGNKEVIQMLLDKGADVNAQGGGDSNALQAASYKGDREVIQMLLDNGADITVATKDGQIPLVSASGNGHLEVVKLLLDRGADITVANEGGWTPLNAASNSGHLEVVKLLLDKGADITVADENGWTPLNAASNSGHLEVVKLLLDKGADITVADENGWTPLILASNSGHLEVVKLLLNKGADVYSMDNDGRTAFFHAAMQGHHQTVLILLSKKALVNSKDCCNEGPLIVASRNGHGDTVKLLAAEYGHESIVKMLLNTKNIDVDLQDKYNRSPLSWAAENGHESIVKLLLDTGKIEVDSRDNNNQSPLSWAAGGGHKSVVKLLLDTGKVEVDPKDTKYSQTPLAWAAENGHESVVKLLLDTGKVEVDSKDAKYSQTPLSRAAGNGHESVVKLLLNTGKIEVDSRDNKNQSPLLWAAGGGHKSVVKLLLDTGKVEVDPKDTKYSQTPLAWAAENGHESVVKLLLDTGKVDVNSRDKENRSPLSWAASNGHGAVVNLLLGTSANAGIGYDTAYALAAASPNNHVIMGARSQEKRKKALRELKPIQADFGRLDVLVNNAGIATTGLITRDSLRTAFDTNVFGAMLLTNAMTPLLHASKSPKIINDAGGTAWAFCPGYVIADLTGDRENRKSQGAESSETSAQGILDIVEGKRDGDVGKFVTK</sequence>
<dbReference type="InterPro" id="IPR036291">
    <property type="entry name" value="NAD(P)-bd_dom_sf"/>
</dbReference>
<feature type="repeat" description="ANK" evidence="3">
    <location>
        <begin position="1233"/>
        <end position="1257"/>
    </location>
</feature>
<dbReference type="Gene3D" id="3.40.50.300">
    <property type="entry name" value="P-loop containing nucleotide triphosphate hydrolases"/>
    <property type="match status" value="1"/>
</dbReference>
<comment type="caution">
    <text evidence="6">The sequence shown here is derived from an EMBL/GenBank/DDBJ whole genome shotgun (WGS) entry which is preliminary data.</text>
</comment>
<dbReference type="Gene3D" id="1.25.40.20">
    <property type="entry name" value="Ankyrin repeat-containing domain"/>
    <property type="match status" value="7"/>
</dbReference>
<feature type="repeat" description="ANK" evidence="3">
    <location>
        <begin position="1129"/>
        <end position="1153"/>
    </location>
</feature>
<feature type="repeat" description="ANK" evidence="3">
    <location>
        <begin position="1164"/>
        <end position="1188"/>
    </location>
</feature>
<dbReference type="SUPFAM" id="SSF48403">
    <property type="entry name" value="Ankyrin repeat"/>
    <property type="match status" value="3"/>
</dbReference>
<evidence type="ECO:0000256" key="2">
    <source>
        <dbReference type="ARBA" id="ARBA00023043"/>
    </source>
</evidence>
<keyword evidence="1" id="KW-0677">Repeat</keyword>
<feature type="repeat" description="ANK" evidence="3">
    <location>
        <begin position="584"/>
        <end position="616"/>
    </location>
</feature>
<keyword evidence="7" id="KW-1185">Reference proteome</keyword>
<evidence type="ECO:0000256" key="3">
    <source>
        <dbReference type="PROSITE-ProRule" id="PRU00023"/>
    </source>
</evidence>
<dbReference type="PANTHER" id="PTHR24198:SF165">
    <property type="entry name" value="ANKYRIN REPEAT-CONTAINING PROTEIN-RELATED"/>
    <property type="match status" value="1"/>
</dbReference>
<feature type="region of interest" description="Disordered" evidence="4">
    <location>
        <begin position="1416"/>
        <end position="1436"/>
    </location>
</feature>
<dbReference type="SUPFAM" id="SSF51735">
    <property type="entry name" value="NAD(P)-binding Rossmann-fold domains"/>
    <property type="match status" value="1"/>
</dbReference>
<protein>
    <recommendedName>
        <fullName evidence="5">Peptidase A2 domain-containing protein</fullName>
    </recommendedName>
</protein>
<feature type="domain" description="Peptidase A2" evidence="5">
    <location>
        <begin position="931"/>
        <end position="949"/>
    </location>
</feature>
<dbReference type="InterPro" id="IPR035994">
    <property type="entry name" value="Nucleoside_phosphorylase_sf"/>
</dbReference>
<evidence type="ECO:0000259" key="5">
    <source>
        <dbReference type="PROSITE" id="PS50175"/>
    </source>
</evidence>
<keyword evidence="2 3" id="KW-0040">ANK repeat</keyword>
<dbReference type="EMBL" id="JASAOK010000049">
    <property type="protein sequence ID" value="KAK6208599.1"/>
    <property type="molecule type" value="Genomic_DNA"/>
</dbReference>
<dbReference type="InterPro" id="IPR002347">
    <property type="entry name" value="SDR_fam"/>
</dbReference>
<reference evidence="6 7" key="1">
    <citation type="submission" date="2023-04" db="EMBL/GenBank/DDBJ databases">
        <title>Colletotrichum tabacum stain YC1 causing leaf anthracnose on Nicotiana tabacum(L.) cv.</title>
        <authorList>
            <person name="Ji Z."/>
            <person name="Wang M."/>
            <person name="Zhang J."/>
            <person name="Wang N."/>
            <person name="Zhou Z."/>
        </authorList>
    </citation>
    <scope>NUCLEOTIDE SEQUENCE [LARGE SCALE GENOMIC DNA]</scope>
    <source>
        <strain evidence="6 7">YC1</strain>
    </source>
</reference>